<accession>A0ABU2KEN1</accession>
<proteinExistence type="predicted"/>
<evidence type="ECO:0000313" key="2">
    <source>
        <dbReference type="EMBL" id="MDT0293167.1"/>
    </source>
</evidence>
<feature type="coiled-coil region" evidence="1">
    <location>
        <begin position="146"/>
        <end position="180"/>
    </location>
</feature>
<dbReference type="SUPFAM" id="SSF56954">
    <property type="entry name" value="Outer membrane efflux proteins (OEP)"/>
    <property type="match status" value="1"/>
</dbReference>
<comment type="caution">
    <text evidence="2">The sequence shown here is derived from an EMBL/GenBank/DDBJ whole genome shotgun (WGS) entry which is preliminary data.</text>
</comment>
<protein>
    <submittedName>
        <fullName evidence="2">TolC family protein</fullName>
    </submittedName>
</protein>
<dbReference type="Proteomes" id="UP001182991">
    <property type="component" value="Unassembled WGS sequence"/>
</dbReference>
<dbReference type="InterPro" id="IPR010131">
    <property type="entry name" value="MdtP/NodT-like"/>
</dbReference>
<name>A0ABU2KEN1_9FLAO</name>
<evidence type="ECO:0000313" key="3">
    <source>
        <dbReference type="Proteomes" id="UP001182991"/>
    </source>
</evidence>
<keyword evidence="1" id="KW-0175">Coiled coil</keyword>
<reference evidence="3" key="1">
    <citation type="submission" date="2023-07" db="EMBL/GenBank/DDBJ databases">
        <title>Isolating and identifying novel microbial strains from the Mariana Trench.</title>
        <authorList>
            <person name="Fu H."/>
        </authorList>
    </citation>
    <scope>NUCLEOTIDE SEQUENCE [LARGE SCALE GENOMIC DNA]</scope>
    <source>
        <strain evidence="3">T-y2</strain>
    </source>
</reference>
<organism evidence="2 3">
    <name type="scientific">Mesonia ostreae</name>
    <dbReference type="NCBI Taxonomy" id="861110"/>
    <lineage>
        <taxon>Bacteria</taxon>
        <taxon>Pseudomonadati</taxon>
        <taxon>Bacteroidota</taxon>
        <taxon>Flavobacteriia</taxon>
        <taxon>Flavobacteriales</taxon>
        <taxon>Flavobacteriaceae</taxon>
        <taxon>Mesonia</taxon>
    </lineage>
</organism>
<dbReference type="Gene3D" id="1.20.1600.10">
    <property type="entry name" value="Outer membrane efflux proteins (OEP)"/>
    <property type="match status" value="1"/>
</dbReference>
<evidence type="ECO:0000256" key="1">
    <source>
        <dbReference type="SAM" id="Coils"/>
    </source>
</evidence>
<gene>
    <name evidence="2" type="ORF">RLT85_00800</name>
</gene>
<keyword evidence="3" id="KW-1185">Reference proteome</keyword>
<sequence>MQSYIDVAISNNPEIQKFDFQYKIALEKIEEVNSLPNTEFSAGVMALAPKMEMPMERFKISAMQMLPWFGTLSSRKDYAASMAESEYAEVNIAKRKLARSISQLYYLLYEIRAKQEVLLKNIKLLETYEQLALTSIEVGQASAVDVLRLQIRQNELQQKIDVLKEENKGIQAAMNSLLNRPFDEEITIFSTLIIPENDVTLNYERLSIHPELIQYEKIYNSVEQLELLNQKERKPVIGIGLEYINMKDSPMITSSYKDMLMPMFSLSVPIFNKKFSSQTKQNKLKLKEIEAQKKERLNSLQADLSKAIALRNQAKIKFDTQAKNLKQAKDAEEILIKNYETGSINFNDVLDIQELQLKFQMNQIESVQTYYVQQSIVNYFIQ</sequence>
<dbReference type="EMBL" id="JAVRBG010000001">
    <property type="protein sequence ID" value="MDT0293167.1"/>
    <property type="molecule type" value="Genomic_DNA"/>
</dbReference>
<dbReference type="PANTHER" id="PTHR30203">
    <property type="entry name" value="OUTER MEMBRANE CATION EFFLUX PROTEIN"/>
    <property type="match status" value="1"/>
</dbReference>